<organism evidence="1">
    <name type="scientific">marine sediment metagenome</name>
    <dbReference type="NCBI Taxonomy" id="412755"/>
    <lineage>
        <taxon>unclassified sequences</taxon>
        <taxon>metagenomes</taxon>
        <taxon>ecological metagenomes</taxon>
    </lineage>
</organism>
<dbReference type="EMBL" id="BARW01021253">
    <property type="protein sequence ID" value="GAJ00918.1"/>
    <property type="molecule type" value="Genomic_DNA"/>
</dbReference>
<comment type="caution">
    <text evidence="1">The sequence shown here is derived from an EMBL/GenBank/DDBJ whole genome shotgun (WGS) entry which is preliminary data.</text>
</comment>
<evidence type="ECO:0000313" key="1">
    <source>
        <dbReference type="EMBL" id="GAJ00918.1"/>
    </source>
</evidence>
<dbReference type="AlphaFoldDB" id="X1T6E1"/>
<feature type="non-terminal residue" evidence="1">
    <location>
        <position position="1"/>
    </location>
</feature>
<protein>
    <submittedName>
        <fullName evidence="1">Uncharacterized protein</fullName>
    </submittedName>
</protein>
<accession>X1T6E1</accession>
<proteinExistence type="predicted"/>
<gene>
    <name evidence="1" type="ORF">S12H4_35746</name>
</gene>
<name>X1T6E1_9ZZZZ</name>
<sequence>LPIVKITGLPLITRTPPLGEVWGRDDLASAIEIIKRLEQMDKLVTPDKPLLYEIDRVDVSNFNGRENTQHPHIILYAKDNTQIIWGAEVGKWQRHLESTDEQKLAKLYGYYKEYSTLSGGAKYINLRDPQDNIPLPIDKY</sequence>
<reference evidence="1" key="1">
    <citation type="journal article" date="2014" name="Front. Microbiol.">
        <title>High frequency of phylogenetically diverse reductive dehalogenase-homologous genes in deep subseafloor sedimentary metagenomes.</title>
        <authorList>
            <person name="Kawai M."/>
            <person name="Futagami T."/>
            <person name="Toyoda A."/>
            <person name="Takaki Y."/>
            <person name="Nishi S."/>
            <person name="Hori S."/>
            <person name="Arai W."/>
            <person name="Tsubouchi T."/>
            <person name="Morono Y."/>
            <person name="Uchiyama I."/>
            <person name="Ito T."/>
            <person name="Fujiyama A."/>
            <person name="Inagaki F."/>
            <person name="Takami H."/>
        </authorList>
    </citation>
    <scope>NUCLEOTIDE SEQUENCE</scope>
    <source>
        <strain evidence="1">Expedition CK06-06</strain>
    </source>
</reference>